<sequence length="556" mass="60532">MHLSSQIIIISLAESPRFTANINTSFSYNIAHTHAVDATMTSQQQAIMETVLALRRTLKRSAYAYCILCADSDSDSSIDQTTNRGNKLKKRARFVHQGRLASADGPVAYKEMAEHAGYQRAIIYRNPPLVDEDGYDLDSEDEEDEQVQEAMAAAMESNPYSSVHIEQLLAPLTSVTDLPSHPTLARPFTSTALTELVQQAMTLMHKENKALWKAKPLLTKLIGDNTWAPCGLMAAPDDQDARLFTDTASFFNRPRVRPAAVPTANGVPAGPADDETAETKKPGAEAGKGGQEAQTTQAADNTEQGKKVENKTRDDETLPDADGAPNGSTEELGSQDKTQQGGGNQAEGDAKQDGSDPVSSDNNATKPNGQEDVDMAEAPASGSATEAQKAARPDGPPAAESQATALSSMSITAAASSIAAALEPPTAEEDAAFFNELFIHPLFRLPSQAHPDRDLGLPEQEAEEVRRLLLLYVQKQEEICRGARRLVEGLLRADRLRRQVFGWAKAEAHCGPNRDMSDGEDWYDREEWGLTEDLKKGEDEVEEDTTQTQKKTRNRK</sequence>
<dbReference type="InterPro" id="IPR039602">
    <property type="entry name" value="Rxt2"/>
</dbReference>
<feature type="compositionally biased region" description="Polar residues" evidence="1">
    <location>
        <begin position="326"/>
        <end position="339"/>
    </location>
</feature>
<evidence type="ECO:0000259" key="2">
    <source>
        <dbReference type="Pfam" id="PF08595"/>
    </source>
</evidence>
<organism evidence="3 4">
    <name type="scientific">Humicola insolens</name>
    <name type="common">Soft-rot fungus</name>
    <dbReference type="NCBI Taxonomy" id="85995"/>
    <lineage>
        <taxon>Eukaryota</taxon>
        <taxon>Fungi</taxon>
        <taxon>Dikarya</taxon>
        <taxon>Ascomycota</taxon>
        <taxon>Pezizomycotina</taxon>
        <taxon>Sordariomycetes</taxon>
        <taxon>Sordariomycetidae</taxon>
        <taxon>Sordariales</taxon>
        <taxon>Chaetomiaceae</taxon>
        <taxon>Mycothermus</taxon>
    </lineage>
</organism>
<evidence type="ECO:0000256" key="1">
    <source>
        <dbReference type="SAM" id="MobiDB-lite"/>
    </source>
</evidence>
<feature type="region of interest" description="Disordered" evidence="1">
    <location>
        <begin position="533"/>
        <end position="556"/>
    </location>
</feature>
<dbReference type="Proteomes" id="UP001583172">
    <property type="component" value="Unassembled WGS sequence"/>
</dbReference>
<protein>
    <recommendedName>
        <fullName evidence="2">Transcriptional regulatory protein RXT2 N-terminal domain-containing protein</fullName>
    </recommendedName>
</protein>
<dbReference type="InterPro" id="IPR013904">
    <property type="entry name" value="RXT2_N"/>
</dbReference>
<dbReference type="PANTHER" id="PTHR28232:SF1">
    <property type="entry name" value="TRANSCRIPTIONAL REGULATORY PROTEIN RXT2"/>
    <property type="match status" value="1"/>
</dbReference>
<dbReference type="EMBL" id="JAZGSY010000468">
    <property type="protein sequence ID" value="KAL1836083.1"/>
    <property type="molecule type" value="Genomic_DNA"/>
</dbReference>
<gene>
    <name evidence="3" type="ORF">VTJ49DRAFT_5606</name>
</gene>
<feature type="compositionally biased region" description="Basic and acidic residues" evidence="1">
    <location>
        <begin position="303"/>
        <end position="316"/>
    </location>
</feature>
<proteinExistence type="predicted"/>
<dbReference type="PANTHER" id="PTHR28232">
    <property type="entry name" value="TRANSCRIPTIONAL REGULATORY PROTEIN RXT2"/>
    <property type="match status" value="1"/>
</dbReference>
<feature type="domain" description="Transcriptional regulatory protein RXT2 N-terminal" evidence="2">
    <location>
        <begin position="82"/>
        <end position="224"/>
    </location>
</feature>
<comment type="caution">
    <text evidence="3">The sequence shown here is derived from an EMBL/GenBank/DDBJ whole genome shotgun (WGS) entry which is preliminary data.</text>
</comment>
<accession>A0ABR3V2T5</accession>
<evidence type="ECO:0000313" key="3">
    <source>
        <dbReference type="EMBL" id="KAL1836083.1"/>
    </source>
</evidence>
<feature type="compositionally biased region" description="Polar residues" evidence="1">
    <location>
        <begin position="357"/>
        <end position="368"/>
    </location>
</feature>
<feature type="region of interest" description="Disordered" evidence="1">
    <location>
        <begin position="255"/>
        <end position="402"/>
    </location>
</feature>
<reference evidence="3 4" key="1">
    <citation type="journal article" date="2024" name="Commun. Biol.">
        <title>Comparative genomic analysis of thermophilic fungi reveals convergent evolutionary adaptations and gene losses.</title>
        <authorList>
            <person name="Steindorff A.S."/>
            <person name="Aguilar-Pontes M.V."/>
            <person name="Robinson A.J."/>
            <person name="Andreopoulos B."/>
            <person name="LaButti K."/>
            <person name="Kuo A."/>
            <person name="Mondo S."/>
            <person name="Riley R."/>
            <person name="Otillar R."/>
            <person name="Haridas S."/>
            <person name="Lipzen A."/>
            <person name="Grimwood J."/>
            <person name="Schmutz J."/>
            <person name="Clum A."/>
            <person name="Reid I.D."/>
            <person name="Moisan M.C."/>
            <person name="Butler G."/>
            <person name="Nguyen T.T.M."/>
            <person name="Dewar K."/>
            <person name="Conant G."/>
            <person name="Drula E."/>
            <person name="Henrissat B."/>
            <person name="Hansel C."/>
            <person name="Singer S."/>
            <person name="Hutchinson M.I."/>
            <person name="de Vries R.P."/>
            <person name="Natvig D.O."/>
            <person name="Powell A.J."/>
            <person name="Tsang A."/>
            <person name="Grigoriev I.V."/>
        </authorList>
    </citation>
    <scope>NUCLEOTIDE SEQUENCE [LARGE SCALE GENOMIC DNA]</scope>
    <source>
        <strain evidence="3 4">CBS 620.91</strain>
    </source>
</reference>
<evidence type="ECO:0000313" key="4">
    <source>
        <dbReference type="Proteomes" id="UP001583172"/>
    </source>
</evidence>
<dbReference type="Pfam" id="PF08595">
    <property type="entry name" value="RXT2_N"/>
    <property type="match status" value="1"/>
</dbReference>
<name>A0ABR3V2T5_HUMIN</name>
<keyword evidence="4" id="KW-1185">Reference proteome</keyword>